<dbReference type="InParanoid" id="A0A7J8ESD9"/>
<dbReference type="AlphaFoldDB" id="A0A7J8ESD9"/>
<organism evidence="1 2">
    <name type="scientific">Molossus molossus</name>
    <name type="common">Pallas' mastiff bat</name>
    <name type="synonym">Vespertilio molossus</name>
    <dbReference type="NCBI Taxonomy" id="27622"/>
    <lineage>
        <taxon>Eukaryota</taxon>
        <taxon>Metazoa</taxon>
        <taxon>Chordata</taxon>
        <taxon>Craniata</taxon>
        <taxon>Vertebrata</taxon>
        <taxon>Euteleostomi</taxon>
        <taxon>Mammalia</taxon>
        <taxon>Eutheria</taxon>
        <taxon>Laurasiatheria</taxon>
        <taxon>Chiroptera</taxon>
        <taxon>Yangochiroptera</taxon>
        <taxon>Molossidae</taxon>
        <taxon>Molossus</taxon>
    </lineage>
</organism>
<evidence type="ECO:0000313" key="2">
    <source>
        <dbReference type="Proteomes" id="UP000550707"/>
    </source>
</evidence>
<dbReference type="EMBL" id="JACASF010000013">
    <property type="protein sequence ID" value="KAF6437999.1"/>
    <property type="molecule type" value="Genomic_DNA"/>
</dbReference>
<dbReference type="Proteomes" id="UP000550707">
    <property type="component" value="Unassembled WGS sequence"/>
</dbReference>
<evidence type="ECO:0000313" key="1">
    <source>
        <dbReference type="EMBL" id="KAF6437999.1"/>
    </source>
</evidence>
<reference evidence="1 2" key="1">
    <citation type="journal article" date="2020" name="Nature">
        <title>Six reference-quality genomes reveal evolution of bat adaptations.</title>
        <authorList>
            <person name="Jebb D."/>
            <person name="Huang Z."/>
            <person name="Pippel M."/>
            <person name="Hughes G.M."/>
            <person name="Lavrichenko K."/>
            <person name="Devanna P."/>
            <person name="Winkler S."/>
            <person name="Jermiin L.S."/>
            <person name="Skirmuntt E.C."/>
            <person name="Katzourakis A."/>
            <person name="Burkitt-Gray L."/>
            <person name="Ray D.A."/>
            <person name="Sullivan K.A.M."/>
            <person name="Roscito J.G."/>
            <person name="Kirilenko B.M."/>
            <person name="Davalos L.M."/>
            <person name="Corthals A.P."/>
            <person name="Power M.L."/>
            <person name="Jones G."/>
            <person name="Ransome R.D."/>
            <person name="Dechmann D.K.N."/>
            <person name="Locatelli A.G."/>
            <person name="Puechmaille S.J."/>
            <person name="Fedrigo O."/>
            <person name="Jarvis E.D."/>
            <person name="Hiller M."/>
            <person name="Vernes S.C."/>
            <person name="Myers E.W."/>
            <person name="Teeling E.C."/>
        </authorList>
    </citation>
    <scope>NUCLEOTIDE SEQUENCE [LARGE SCALE GENOMIC DNA]</scope>
    <source>
        <strain evidence="1">MMolMol1</strain>
        <tissue evidence="1">Muscle</tissue>
    </source>
</reference>
<keyword evidence="2" id="KW-1185">Reference proteome</keyword>
<name>A0A7J8ESD9_MOLMO</name>
<proteinExistence type="predicted"/>
<gene>
    <name evidence="1" type="ORF">HJG59_008699</name>
</gene>
<protein>
    <submittedName>
        <fullName evidence="1">Uncharacterized protein</fullName>
    </submittedName>
</protein>
<sequence length="130" mass="14912">MLNQSHTCGQLNIYHIKHILLHSHIHTSNYKVSHISLIGTWTHRKYSVTHRTTCWLTTVGLRGPETTFPLMSGGRIHPIVHTKPCYSLQPETLPDHRHPGLKGSWQHSIPISRQEAFCKHNRSFGSCLHI</sequence>
<accession>A0A7J8ESD9</accession>
<comment type="caution">
    <text evidence="1">The sequence shown here is derived from an EMBL/GenBank/DDBJ whole genome shotgun (WGS) entry which is preliminary data.</text>
</comment>